<evidence type="ECO:0000259" key="2">
    <source>
        <dbReference type="Pfam" id="PF13472"/>
    </source>
</evidence>
<gene>
    <name evidence="3" type="ORF">SAMN05421753_105132</name>
</gene>
<evidence type="ECO:0000313" key="3">
    <source>
        <dbReference type="EMBL" id="SFI07652.1"/>
    </source>
</evidence>
<reference evidence="4" key="1">
    <citation type="submission" date="2016-10" db="EMBL/GenBank/DDBJ databases">
        <authorList>
            <person name="Varghese N."/>
            <person name="Submissions S."/>
        </authorList>
    </citation>
    <scope>NUCLEOTIDE SEQUENCE [LARGE SCALE GENOMIC DNA]</scope>
    <source>
        <strain evidence="4">DSM 26348</strain>
    </source>
</reference>
<dbReference type="STRING" id="1576369.SAMN05421753_105132"/>
<dbReference type="EMBL" id="FOQD01000005">
    <property type="protein sequence ID" value="SFI07652.1"/>
    <property type="molecule type" value="Genomic_DNA"/>
</dbReference>
<name>A0A1I3F8W8_9PLAN</name>
<protein>
    <submittedName>
        <fullName evidence="3">Lysophospholipase L1</fullName>
    </submittedName>
</protein>
<dbReference type="OrthoDB" id="2513075at2"/>
<feature type="domain" description="SGNH hydrolase-type esterase" evidence="2">
    <location>
        <begin position="35"/>
        <end position="240"/>
    </location>
</feature>
<proteinExistence type="predicted"/>
<dbReference type="InterPro" id="IPR051532">
    <property type="entry name" value="Ester_Hydrolysis_Enzymes"/>
</dbReference>
<dbReference type="PANTHER" id="PTHR30383">
    <property type="entry name" value="THIOESTERASE 1/PROTEASE 1/LYSOPHOSPHOLIPASE L1"/>
    <property type="match status" value="1"/>
</dbReference>
<accession>A0A1I3F8W8</accession>
<feature type="signal peptide" evidence="1">
    <location>
        <begin position="1"/>
        <end position="22"/>
    </location>
</feature>
<dbReference type="SUPFAM" id="SSF52266">
    <property type="entry name" value="SGNH hydrolase"/>
    <property type="match status" value="1"/>
</dbReference>
<dbReference type="InterPro" id="IPR013830">
    <property type="entry name" value="SGNH_hydro"/>
</dbReference>
<feature type="chain" id="PRO_5011549663" evidence="1">
    <location>
        <begin position="23"/>
        <end position="317"/>
    </location>
</feature>
<dbReference type="Proteomes" id="UP000199518">
    <property type="component" value="Unassembled WGS sequence"/>
</dbReference>
<dbReference type="PANTHER" id="PTHR30383:SF5">
    <property type="entry name" value="SGNH HYDROLASE-TYPE ESTERASE DOMAIN-CONTAINING PROTEIN"/>
    <property type="match status" value="1"/>
</dbReference>
<keyword evidence="1" id="KW-0732">Signal</keyword>
<sequence length="317" mass="34289">MRSHCTVLLLSSLIFAPLTALAADPFPLNAKAIVFLGDSITAAGHYIDDVEVQLRLAGHDAPQLINLGLSSETVTGLSEPGHPFPRPDVHERLTRVLDKLHPEVVVACYGMNDGIYHPFSEERFAAYQAGINNLIKAVHASGAKLILMTPPPFDPAPLKSSGKLLPAAASGYGYNGVYENYDSEVIARYASWIMSQANKVEMVIDLYAPVLHSLAEHRVDDPDFAFAKDGVHLSAAGHQILAQAILDAWHVPNVPQPDAELAKLVAARQSILHAAWLSDIGHKRPGIAAGLPIEQAQKKAADLDQQIKARRDAIRPQ</sequence>
<dbReference type="Gene3D" id="3.40.50.1110">
    <property type="entry name" value="SGNH hydrolase"/>
    <property type="match status" value="1"/>
</dbReference>
<evidence type="ECO:0000256" key="1">
    <source>
        <dbReference type="SAM" id="SignalP"/>
    </source>
</evidence>
<dbReference type="RefSeq" id="WP_092049040.1">
    <property type="nucleotide sequence ID" value="NZ_FOQD01000005.1"/>
</dbReference>
<dbReference type="CDD" id="cd01834">
    <property type="entry name" value="SGNH_hydrolase_like_2"/>
    <property type="match status" value="1"/>
</dbReference>
<evidence type="ECO:0000313" key="4">
    <source>
        <dbReference type="Proteomes" id="UP000199518"/>
    </source>
</evidence>
<dbReference type="InterPro" id="IPR036514">
    <property type="entry name" value="SGNH_hydro_sf"/>
</dbReference>
<dbReference type="AlphaFoldDB" id="A0A1I3F8W8"/>
<organism evidence="3 4">
    <name type="scientific">Planctomicrobium piriforme</name>
    <dbReference type="NCBI Taxonomy" id="1576369"/>
    <lineage>
        <taxon>Bacteria</taxon>
        <taxon>Pseudomonadati</taxon>
        <taxon>Planctomycetota</taxon>
        <taxon>Planctomycetia</taxon>
        <taxon>Planctomycetales</taxon>
        <taxon>Planctomycetaceae</taxon>
        <taxon>Planctomicrobium</taxon>
    </lineage>
</organism>
<dbReference type="Pfam" id="PF13472">
    <property type="entry name" value="Lipase_GDSL_2"/>
    <property type="match status" value="1"/>
</dbReference>
<keyword evidence="4" id="KW-1185">Reference proteome</keyword>
<dbReference type="GO" id="GO:0004622">
    <property type="term" value="F:phosphatidylcholine lysophospholipase activity"/>
    <property type="evidence" value="ECO:0007669"/>
    <property type="project" value="TreeGrafter"/>
</dbReference>